<sequence length="116" mass="12224">MRWQERQNPVDLTSEVESTKELHAIATQAETFNKSLGDTWDRGLVKGALVGDLRREWKQKAATFGVKDSRGASRGGIIPKVLFVAFAGPGGVSQRKSPSKAKGGKPSGGGSGGGKT</sequence>
<reference evidence="2" key="1">
    <citation type="submission" date="2014-11" db="EMBL/GenBank/DDBJ databases">
        <authorList>
            <person name="Otto D Thomas"/>
            <person name="Naeem Raeece"/>
        </authorList>
    </citation>
    <scope>NUCLEOTIDE SEQUENCE</scope>
</reference>
<feature type="compositionally biased region" description="Gly residues" evidence="1">
    <location>
        <begin position="105"/>
        <end position="116"/>
    </location>
</feature>
<name>A0A0G4FQ44_9ALVE</name>
<protein>
    <submittedName>
        <fullName evidence="2">Uncharacterized protein</fullName>
    </submittedName>
</protein>
<gene>
    <name evidence="2" type="ORF">Cvel_18212</name>
</gene>
<dbReference type="AlphaFoldDB" id="A0A0G4FQ44"/>
<dbReference type="EMBL" id="CDMZ01000546">
    <property type="protein sequence ID" value="CEM16558.1"/>
    <property type="molecule type" value="Genomic_DNA"/>
</dbReference>
<organism evidence="2">
    <name type="scientific">Chromera velia CCMP2878</name>
    <dbReference type="NCBI Taxonomy" id="1169474"/>
    <lineage>
        <taxon>Eukaryota</taxon>
        <taxon>Sar</taxon>
        <taxon>Alveolata</taxon>
        <taxon>Colpodellida</taxon>
        <taxon>Chromeraceae</taxon>
        <taxon>Chromera</taxon>
    </lineage>
</organism>
<evidence type="ECO:0000313" key="2">
    <source>
        <dbReference type="EMBL" id="CEM16558.1"/>
    </source>
</evidence>
<feature type="region of interest" description="Disordered" evidence="1">
    <location>
        <begin position="89"/>
        <end position="116"/>
    </location>
</feature>
<proteinExistence type="predicted"/>
<dbReference type="VEuPathDB" id="CryptoDB:Cvel_18212"/>
<dbReference type="PhylomeDB" id="A0A0G4FQ44"/>
<accession>A0A0G4FQ44</accession>
<evidence type="ECO:0000256" key="1">
    <source>
        <dbReference type="SAM" id="MobiDB-lite"/>
    </source>
</evidence>